<dbReference type="Gene3D" id="2.30.30.40">
    <property type="entry name" value="SH3 Domains"/>
    <property type="match status" value="1"/>
</dbReference>
<dbReference type="PROSITE" id="PS51935">
    <property type="entry name" value="NLPC_P60"/>
    <property type="match status" value="1"/>
</dbReference>
<evidence type="ECO:0000259" key="6">
    <source>
        <dbReference type="PROSITE" id="PS51781"/>
    </source>
</evidence>
<proteinExistence type="inferred from homology"/>
<feature type="domain" description="NlpC/P60" evidence="7">
    <location>
        <begin position="199"/>
        <end position="312"/>
    </location>
</feature>
<dbReference type="AlphaFoldDB" id="A0A6N2RGR1"/>
<dbReference type="SUPFAM" id="SSF54001">
    <property type="entry name" value="Cysteine proteinases"/>
    <property type="match status" value="1"/>
</dbReference>
<accession>A0A6N2RGR1</accession>
<dbReference type="Pfam" id="PF08239">
    <property type="entry name" value="SH3_3"/>
    <property type="match status" value="1"/>
</dbReference>
<name>A0A6N2RGR1_9FIRM</name>
<sequence length="312" mass="33389">MYSKFLKKGIALGVLTSAVLIPNDKVLAAEAKNAEGVSTVNINKGYLANATAEIERYVETELKNVYEDMAFTQVEEGSYLFVRTEPSQDSEWVGKLYEADAAKVIGPVGEWTQIESGNVTGYVKTEYILTGESAEEKAKAIVAEKKPEVDVETLDEATAEELAAECFSYAESKEEEAARLAEEAAKAEEEAKAAEAETVGNGQAVVDYAMQFVGNPYVWGGTSLTNGADCSGFVQSVYANFGVSMPRTSSAMRSAGTEVSYSEAVPGDVICYEGHVGIYIGNGQIVNAIDEAHGIGVSSATYTNIITVRRLL</sequence>
<dbReference type="PANTHER" id="PTHR47053:SF1">
    <property type="entry name" value="MUREIN DD-ENDOPEPTIDASE MEPH-RELATED"/>
    <property type="match status" value="1"/>
</dbReference>
<dbReference type="InterPro" id="IPR038765">
    <property type="entry name" value="Papain-like_cys_pep_sf"/>
</dbReference>
<dbReference type="InterPro" id="IPR003646">
    <property type="entry name" value="SH3-like_bac-type"/>
</dbReference>
<reference evidence="8" key="1">
    <citation type="submission" date="2019-11" db="EMBL/GenBank/DDBJ databases">
        <authorList>
            <person name="Feng L."/>
        </authorList>
    </citation>
    <scope>NUCLEOTIDE SEQUENCE</scope>
    <source>
        <strain evidence="8">CnexileLFYP112</strain>
    </source>
</reference>
<dbReference type="GO" id="GO:0008234">
    <property type="term" value="F:cysteine-type peptidase activity"/>
    <property type="evidence" value="ECO:0007669"/>
    <property type="project" value="UniProtKB-KW"/>
</dbReference>
<keyword evidence="5" id="KW-0175">Coiled coil</keyword>
<keyword evidence="3 8" id="KW-0378">Hydrolase</keyword>
<organism evidence="8">
    <name type="scientific">[Clostridium] nexile</name>
    <dbReference type="NCBI Taxonomy" id="29361"/>
    <lineage>
        <taxon>Bacteria</taxon>
        <taxon>Bacillati</taxon>
        <taxon>Bacillota</taxon>
        <taxon>Clostridia</taxon>
        <taxon>Lachnospirales</taxon>
        <taxon>Lachnospiraceae</taxon>
        <taxon>Tyzzerella</taxon>
    </lineage>
</organism>
<evidence type="ECO:0000259" key="7">
    <source>
        <dbReference type="PROSITE" id="PS51935"/>
    </source>
</evidence>
<dbReference type="EC" id="3.4.-.-" evidence="8"/>
<dbReference type="InterPro" id="IPR000064">
    <property type="entry name" value="NLP_P60_dom"/>
</dbReference>
<feature type="domain" description="SH3b" evidence="6">
    <location>
        <begin position="67"/>
        <end position="132"/>
    </location>
</feature>
<gene>
    <name evidence="8" type="primary">iap_1</name>
    <name evidence="8" type="ORF">CNLFYP112_00157</name>
</gene>
<dbReference type="InterPro" id="IPR051202">
    <property type="entry name" value="Peptidase_C40"/>
</dbReference>
<evidence type="ECO:0000313" key="8">
    <source>
        <dbReference type="EMBL" id="VYS80036.1"/>
    </source>
</evidence>
<dbReference type="PANTHER" id="PTHR47053">
    <property type="entry name" value="MUREIN DD-ENDOPEPTIDASE MEPH-RELATED"/>
    <property type="match status" value="1"/>
</dbReference>
<protein>
    <submittedName>
        <fullName evidence="8">Putative endopeptidase p60</fullName>
        <ecNumber evidence="8">3.4.-.-</ecNumber>
    </submittedName>
</protein>
<evidence type="ECO:0000256" key="2">
    <source>
        <dbReference type="ARBA" id="ARBA00022670"/>
    </source>
</evidence>
<comment type="similarity">
    <text evidence="1">Belongs to the peptidase C40 family.</text>
</comment>
<keyword evidence="2" id="KW-0645">Protease</keyword>
<evidence type="ECO:0000256" key="3">
    <source>
        <dbReference type="ARBA" id="ARBA00022801"/>
    </source>
</evidence>
<feature type="coiled-coil region" evidence="5">
    <location>
        <begin position="170"/>
        <end position="197"/>
    </location>
</feature>
<evidence type="ECO:0000256" key="5">
    <source>
        <dbReference type="SAM" id="Coils"/>
    </source>
</evidence>
<dbReference type="EMBL" id="CACRTG010000001">
    <property type="protein sequence ID" value="VYS80036.1"/>
    <property type="molecule type" value="Genomic_DNA"/>
</dbReference>
<evidence type="ECO:0000256" key="1">
    <source>
        <dbReference type="ARBA" id="ARBA00007074"/>
    </source>
</evidence>
<keyword evidence="4" id="KW-0788">Thiol protease</keyword>
<dbReference type="Pfam" id="PF00877">
    <property type="entry name" value="NLPC_P60"/>
    <property type="match status" value="1"/>
</dbReference>
<dbReference type="Gene3D" id="3.90.1720.10">
    <property type="entry name" value="endopeptidase domain like (from Nostoc punctiforme)"/>
    <property type="match status" value="1"/>
</dbReference>
<dbReference type="SMART" id="SM00287">
    <property type="entry name" value="SH3b"/>
    <property type="match status" value="1"/>
</dbReference>
<dbReference type="PROSITE" id="PS51781">
    <property type="entry name" value="SH3B"/>
    <property type="match status" value="1"/>
</dbReference>
<evidence type="ECO:0000256" key="4">
    <source>
        <dbReference type="ARBA" id="ARBA00022807"/>
    </source>
</evidence>
<dbReference type="GO" id="GO:0006508">
    <property type="term" value="P:proteolysis"/>
    <property type="evidence" value="ECO:0007669"/>
    <property type="project" value="UniProtKB-KW"/>
</dbReference>